<evidence type="ECO:0000256" key="4">
    <source>
        <dbReference type="ARBA" id="ARBA00008372"/>
    </source>
</evidence>
<keyword evidence="12" id="KW-0805">Transcription regulation</keyword>
<evidence type="ECO:0000256" key="5">
    <source>
        <dbReference type="ARBA" id="ARBA00012161"/>
    </source>
</evidence>
<protein>
    <recommendedName>
        <fullName evidence="5">poly(A)-specific ribonuclease</fullName>
        <ecNumber evidence="5">3.1.13.4</ecNumber>
    </recommendedName>
</protein>
<keyword evidence="8" id="KW-0479">Metal-binding</keyword>
<comment type="similarity">
    <text evidence="4">Belongs to the CAF1 family.</text>
</comment>
<keyword evidence="6" id="KW-0963">Cytoplasm</keyword>
<organism evidence="15 16">
    <name type="scientific">Rhizoctonia solani</name>
    <dbReference type="NCBI Taxonomy" id="456999"/>
    <lineage>
        <taxon>Eukaryota</taxon>
        <taxon>Fungi</taxon>
        <taxon>Dikarya</taxon>
        <taxon>Basidiomycota</taxon>
        <taxon>Agaricomycotina</taxon>
        <taxon>Agaricomycetes</taxon>
        <taxon>Cantharellales</taxon>
        <taxon>Ceratobasidiaceae</taxon>
        <taxon>Rhizoctonia</taxon>
    </lineage>
</organism>
<evidence type="ECO:0000256" key="10">
    <source>
        <dbReference type="ARBA" id="ARBA00022839"/>
    </source>
</evidence>
<keyword evidence="13" id="KW-0804">Transcription</keyword>
<dbReference type="GO" id="GO:0005634">
    <property type="term" value="C:nucleus"/>
    <property type="evidence" value="ECO:0007669"/>
    <property type="project" value="UniProtKB-SubCell"/>
</dbReference>
<keyword evidence="10" id="KW-0269">Exonuclease</keyword>
<evidence type="ECO:0000256" key="14">
    <source>
        <dbReference type="ARBA" id="ARBA00023242"/>
    </source>
</evidence>
<dbReference type="EC" id="3.1.13.4" evidence="5"/>
<dbReference type="GO" id="GO:0003723">
    <property type="term" value="F:RNA binding"/>
    <property type="evidence" value="ECO:0007669"/>
    <property type="project" value="UniProtKB-KW"/>
</dbReference>
<accession>A0A8H3DLR7</accession>
<evidence type="ECO:0000256" key="3">
    <source>
        <dbReference type="ARBA" id="ARBA00004496"/>
    </source>
</evidence>
<dbReference type="InterPro" id="IPR039637">
    <property type="entry name" value="CNOT7/CNOT8/Pop2"/>
</dbReference>
<evidence type="ECO:0000256" key="12">
    <source>
        <dbReference type="ARBA" id="ARBA00023015"/>
    </source>
</evidence>
<dbReference type="GO" id="GO:0004535">
    <property type="term" value="F:poly(A)-specific ribonuclease activity"/>
    <property type="evidence" value="ECO:0007669"/>
    <property type="project" value="UniProtKB-EC"/>
</dbReference>
<dbReference type="InterPro" id="IPR012337">
    <property type="entry name" value="RNaseH-like_sf"/>
</dbReference>
<evidence type="ECO:0000313" key="16">
    <source>
        <dbReference type="Proteomes" id="UP000663853"/>
    </source>
</evidence>
<evidence type="ECO:0000256" key="8">
    <source>
        <dbReference type="ARBA" id="ARBA00022723"/>
    </source>
</evidence>
<dbReference type="PANTHER" id="PTHR10797">
    <property type="entry name" value="CCR4-NOT TRANSCRIPTION COMPLEX SUBUNIT"/>
    <property type="match status" value="1"/>
</dbReference>
<dbReference type="AlphaFoldDB" id="A0A8H3DLR7"/>
<gene>
    <name evidence="15" type="ORF">RDB_LOCUS165282</name>
</gene>
<dbReference type="InterPro" id="IPR036397">
    <property type="entry name" value="RNaseH_sf"/>
</dbReference>
<sequence length="376" mass="41417">MANSPRIRDVWAPNLDQEMYNIRSLVDQYPYISMDTEFPGVVARPIGTFKTSSDYHYQTMRCNVDLLKIIQIGITLSDADGNMPEGTCTWQFNFHFSVNDDMYSADSIELLQKAGLDFNRHEDGQYGIKPNDFAELLITSGLVLLENVKWISFHSGYDFGYLLRLLTNAPLPSVEEDFFELVHIWFPNILDIKYITRSIRATKGGLQEIADELGVQRVGPLQQAGSDALLTSMTFFKMKEHYFPDQFDESKYSGQLYGLGPNYNPLASSPSAPTPAHVHHTAVSHNMNISLPGMSMQMNGMNSMGMGQPFPTPGMLHMFVPQPGGILTSLEGLYPAPSVGTPFGPSGPTPPAHGGGMSGMGMGGVGMYGMPGHNVR</sequence>
<evidence type="ECO:0000256" key="2">
    <source>
        <dbReference type="ARBA" id="ARBA00004123"/>
    </source>
</evidence>
<evidence type="ECO:0000256" key="13">
    <source>
        <dbReference type="ARBA" id="ARBA00023163"/>
    </source>
</evidence>
<dbReference type="Pfam" id="PF04857">
    <property type="entry name" value="CAF1"/>
    <property type="match status" value="2"/>
</dbReference>
<dbReference type="EMBL" id="CAJMXA010003965">
    <property type="protein sequence ID" value="CAE6529368.1"/>
    <property type="molecule type" value="Genomic_DNA"/>
</dbReference>
<keyword evidence="9" id="KW-0378">Hydrolase</keyword>
<evidence type="ECO:0000256" key="6">
    <source>
        <dbReference type="ARBA" id="ARBA00022490"/>
    </source>
</evidence>
<dbReference type="GO" id="GO:0005737">
    <property type="term" value="C:cytoplasm"/>
    <property type="evidence" value="ECO:0007669"/>
    <property type="project" value="UniProtKB-SubCell"/>
</dbReference>
<proteinExistence type="inferred from homology"/>
<keyword evidence="14" id="KW-0539">Nucleus</keyword>
<comment type="caution">
    <text evidence="15">The sequence shown here is derived from an EMBL/GenBank/DDBJ whole genome shotgun (WGS) entry which is preliminary data.</text>
</comment>
<evidence type="ECO:0000256" key="9">
    <source>
        <dbReference type="ARBA" id="ARBA00022801"/>
    </source>
</evidence>
<dbReference type="Proteomes" id="UP000663853">
    <property type="component" value="Unassembled WGS sequence"/>
</dbReference>
<dbReference type="InterPro" id="IPR006941">
    <property type="entry name" value="RNase_CAF1"/>
</dbReference>
<dbReference type="GO" id="GO:0030014">
    <property type="term" value="C:CCR4-NOT complex"/>
    <property type="evidence" value="ECO:0007669"/>
    <property type="project" value="InterPro"/>
</dbReference>
<evidence type="ECO:0000256" key="11">
    <source>
        <dbReference type="ARBA" id="ARBA00022884"/>
    </source>
</evidence>
<comment type="catalytic activity">
    <reaction evidence="1">
        <text>Exonucleolytic cleavage of poly(A) to 5'-AMP.</text>
        <dbReference type="EC" id="3.1.13.4"/>
    </reaction>
</comment>
<reference evidence="15" key="1">
    <citation type="submission" date="2021-01" db="EMBL/GenBank/DDBJ databases">
        <authorList>
            <person name="Kaushik A."/>
        </authorList>
    </citation>
    <scope>NUCLEOTIDE SEQUENCE</scope>
    <source>
        <strain evidence="15">AG6-10EEA</strain>
    </source>
</reference>
<dbReference type="SUPFAM" id="SSF53098">
    <property type="entry name" value="Ribonuclease H-like"/>
    <property type="match status" value="1"/>
</dbReference>
<keyword evidence="11" id="KW-0694">RNA-binding</keyword>
<evidence type="ECO:0000256" key="1">
    <source>
        <dbReference type="ARBA" id="ARBA00001663"/>
    </source>
</evidence>
<dbReference type="FunFam" id="3.30.420.10:FF:000048">
    <property type="entry name" value="CCR4-associated factor 1, putative"/>
    <property type="match status" value="1"/>
</dbReference>
<evidence type="ECO:0000313" key="15">
    <source>
        <dbReference type="EMBL" id="CAE6529368.1"/>
    </source>
</evidence>
<comment type="subcellular location">
    <subcellularLocation>
        <location evidence="3">Cytoplasm</location>
    </subcellularLocation>
    <subcellularLocation>
        <location evidence="2">Nucleus</location>
    </subcellularLocation>
</comment>
<keyword evidence="7" id="KW-0540">Nuclease</keyword>
<dbReference type="GO" id="GO:0046872">
    <property type="term" value="F:metal ion binding"/>
    <property type="evidence" value="ECO:0007669"/>
    <property type="project" value="UniProtKB-KW"/>
</dbReference>
<evidence type="ECO:0000256" key="7">
    <source>
        <dbReference type="ARBA" id="ARBA00022722"/>
    </source>
</evidence>
<dbReference type="Gene3D" id="3.30.420.10">
    <property type="entry name" value="Ribonuclease H-like superfamily/Ribonuclease H"/>
    <property type="match status" value="1"/>
</dbReference>
<name>A0A8H3DLR7_9AGAM</name>